<organism evidence="1 2">
    <name type="scientific">Photobacterium frigidiphilum</name>
    <dbReference type="NCBI Taxonomy" id="264736"/>
    <lineage>
        <taxon>Bacteria</taxon>
        <taxon>Pseudomonadati</taxon>
        <taxon>Pseudomonadota</taxon>
        <taxon>Gammaproteobacteria</taxon>
        <taxon>Vibrionales</taxon>
        <taxon>Vibrionaceae</taxon>
        <taxon>Photobacterium</taxon>
    </lineage>
</organism>
<dbReference type="AlphaFoldDB" id="A0A2T3J7B1"/>
<name>A0A2T3J7B1_9GAMM</name>
<comment type="caution">
    <text evidence="1">The sequence shown here is derived from an EMBL/GenBank/DDBJ whole genome shotgun (WGS) entry which is preliminary data.</text>
</comment>
<evidence type="ECO:0000313" key="1">
    <source>
        <dbReference type="EMBL" id="PSU44599.1"/>
    </source>
</evidence>
<sequence>MRIWNLIAISVSIALLGACNDRDSGSGNDGSSGGGSTDVQYGTFIDSPVEGLKFETDTQSGMTDSEGTFSYLDGENVSFSLGGTVFPEVLGSGKITPMTLYAPDDANDTAVVNMLRLLQSLDSDGDPENGITISPEVSISLASISLDPASENFEEEANTVLAPLQIDLISEEAALSHFVQGQPYQAADLIGAWFEMTATLPVRTSQSPIDVMDYDLIRYNIDSNGYAVEEDHETEAILDDDPFWLSINKEGQILNKETVDGEYSTTAARLSYGKDKIAFVGRDDSDEPESEFGLMIKLAEQYNQNDLTGNWYSLGMELPKKGEGGQSDLPMVYIDKIEIGNEGDAELTEMFVDEPESEQLKFVLKDNGNVSLLDVQVPIGSVQDGNNDGWQDEGDLDWLYLSRSKDVMLLGDVDDTLWGFVTLIKQASEPKLSDFAGTWTLYSVEMPPVGSMVADDFAYHIDTLVIDTKGSISGEHLTDSGDQGDGAWTSEITLNNDGLFVQSDNLNQELSNDNFNIWVINESRDFMMNIYSISETEQSYSIAVRTVTTN</sequence>
<dbReference type="EMBL" id="PYMJ01000047">
    <property type="protein sequence ID" value="PSU44599.1"/>
    <property type="molecule type" value="Genomic_DNA"/>
</dbReference>
<dbReference type="PROSITE" id="PS51257">
    <property type="entry name" value="PROKAR_LIPOPROTEIN"/>
    <property type="match status" value="1"/>
</dbReference>
<gene>
    <name evidence="1" type="ORF">C9J12_26680</name>
</gene>
<accession>A0A2T3J7B1</accession>
<dbReference type="Proteomes" id="UP000240987">
    <property type="component" value="Unassembled WGS sequence"/>
</dbReference>
<reference evidence="1 2" key="1">
    <citation type="submission" date="2018-01" db="EMBL/GenBank/DDBJ databases">
        <title>Whole genome sequencing of Histamine producing bacteria.</title>
        <authorList>
            <person name="Butler K."/>
        </authorList>
    </citation>
    <scope>NUCLEOTIDE SEQUENCE [LARGE SCALE GENOMIC DNA]</scope>
    <source>
        <strain evidence="1 2">JCM 12947</strain>
    </source>
</reference>
<dbReference type="RefSeq" id="WP_107245769.1">
    <property type="nucleotide sequence ID" value="NZ_PYMJ01000047.1"/>
</dbReference>
<evidence type="ECO:0000313" key="2">
    <source>
        <dbReference type="Proteomes" id="UP000240987"/>
    </source>
</evidence>
<dbReference type="OrthoDB" id="5592990at2"/>
<proteinExistence type="predicted"/>
<keyword evidence="2" id="KW-1185">Reference proteome</keyword>
<protein>
    <submittedName>
        <fullName evidence="1">Uncharacterized protein</fullName>
    </submittedName>
</protein>